<sequence length="131" mass="13201">MSSADPGAPHSLGQIASGLAGDVQDLVKGELALARAEFDQKLHGLLGGGISLIGGAVVAFAGLVVLLEGGAAILAMWIPAWAALLIVGAVIVFVGGLIARGGLAKLSLKNITPDRTTASLSKDARILKEHM</sequence>
<evidence type="ECO:0000313" key="2">
    <source>
        <dbReference type="EMBL" id="TVV76467.1"/>
    </source>
</evidence>
<keyword evidence="1" id="KW-0812">Transmembrane</keyword>
<dbReference type="Pfam" id="PF07332">
    <property type="entry name" value="Phage_holin_3_6"/>
    <property type="match status" value="1"/>
</dbReference>
<protein>
    <submittedName>
        <fullName evidence="2">Phage holin family protein</fullName>
    </submittedName>
</protein>
<dbReference type="OrthoDB" id="9971108at2"/>
<dbReference type="Proteomes" id="UP000318681">
    <property type="component" value="Unassembled WGS sequence"/>
</dbReference>
<dbReference type="EMBL" id="VNIM01000010">
    <property type="protein sequence ID" value="TVV76467.1"/>
    <property type="molecule type" value="Genomic_DNA"/>
</dbReference>
<keyword evidence="1" id="KW-0472">Membrane</keyword>
<feature type="transmembrane region" description="Helical" evidence="1">
    <location>
        <begin position="45"/>
        <end position="67"/>
    </location>
</feature>
<keyword evidence="3" id="KW-1185">Reference proteome</keyword>
<reference evidence="2 3" key="1">
    <citation type="submission" date="2019-07" db="EMBL/GenBank/DDBJ databases">
        <title>Sphingomonas solaris sp. nov., isolated from a solar panel from Boston, Massachusetts.</title>
        <authorList>
            <person name="Tanner K."/>
            <person name="Pascual J."/>
            <person name="Mancuso C."/>
            <person name="Pereto J."/>
            <person name="Khalil A."/>
            <person name="Vilanova C."/>
        </authorList>
    </citation>
    <scope>NUCLEOTIDE SEQUENCE [LARGE SCALE GENOMIC DNA]</scope>
    <source>
        <strain evidence="2 3">R4DWN</strain>
    </source>
</reference>
<comment type="caution">
    <text evidence="2">The sequence shown here is derived from an EMBL/GenBank/DDBJ whole genome shotgun (WGS) entry which is preliminary data.</text>
</comment>
<proteinExistence type="predicted"/>
<dbReference type="RefSeq" id="WP_145148526.1">
    <property type="nucleotide sequence ID" value="NZ_VNIM01000010.1"/>
</dbReference>
<gene>
    <name evidence="2" type="ORF">FOY91_04400</name>
</gene>
<feature type="transmembrane region" description="Helical" evidence="1">
    <location>
        <begin position="73"/>
        <end position="99"/>
    </location>
</feature>
<dbReference type="AlphaFoldDB" id="A0A558RAQ8"/>
<keyword evidence="1" id="KW-1133">Transmembrane helix</keyword>
<dbReference type="InterPro" id="IPR009937">
    <property type="entry name" value="Phage_holin_3_6"/>
</dbReference>
<organism evidence="2 3">
    <name type="scientific">Alterirhizorhabdus solaris</name>
    <dbReference type="NCBI Taxonomy" id="2529389"/>
    <lineage>
        <taxon>Bacteria</taxon>
        <taxon>Pseudomonadati</taxon>
        <taxon>Pseudomonadota</taxon>
        <taxon>Alphaproteobacteria</taxon>
        <taxon>Sphingomonadales</taxon>
        <taxon>Rhizorhabdaceae</taxon>
        <taxon>Alterirhizorhabdus</taxon>
    </lineage>
</organism>
<evidence type="ECO:0000256" key="1">
    <source>
        <dbReference type="SAM" id="Phobius"/>
    </source>
</evidence>
<name>A0A558RAQ8_9SPHN</name>
<evidence type="ECO:0000313" key="3">
    <source>
        <dbReference type="Proteomes" id="UP000318681"/>
    </source>
</evidence>
<accession>A0A558RAQ8</accession>